<comment type="caution">
    <text evidence="2">The sequence shown here is derived from an EMBL/GenBank/DDBJ whole genome shotgun (WGS) entry which is preliminary data.</text>
</comment>
<organism evidence="2 3">
    <name type="scientific">Rhizoclosmatium globosum</name>
    <dbReference type="NCBI Taxonomy" id="329046"/>
    <lineage>
        <taxon>Eukaryota</taxon>
        <taxon>Fungi</taxon>
        <taxon>Fungi incertae sedis</taxon>
        <taxon>Chytridiomycota</taxon>
        <taxon>Chytridiomycota incertae sedis</taxon>
        <taxon>Chytridiomycetes</taxon>
        <taxon>Chytridiales</taxon>
        <taxon>Chytriomycetaceae</taxon>
        <taxon>Rhizoclosmatium</taxon>
    </lineage>
</organism>
<proteinExistence type="predicted"/>
<evidence type="ECO:0000313" key="3">
    <source>
        <dbReference type="Proteomes" id="UP000193642"/>
    </source>
</evidence>
<evidence type="ECO:0000313" key="2">
    <source>
        <dbReference type="EMBL" id="ORY47822.1"/>
    </source>
</evidence>
<feature type="signal peptide" evidence="1">
    <location>
        <begin position="1"/>
        <end position="21"/>
    </location>
</feature>
<evidence type="ECO:0000256" key="1">
    <source>
        <dbReference type="SAM" id="SignalP"/>
    </source>
</evidence>
<reference evidence="2 3" key="1">
    <citation type="submission" date="2016-07" db="EMBL/GenBank/DDBJ databases">
        <title>Pervasive Adenine N6-methylation of Active Genes in Fungi.</title>
        <authorList>
            <consortium name="DOE Joint Genome Institute"/>
            <person name="Mondo S.J."/>
            <person name="Dannebaum R.O."/>
            <person name="Kuo R.C."/>
            <person name="Labutti K."/>
            <person name="Haridas S."/>
            <person name="Kuo A."/>
            <person name="Salamov A."/>
            <person name="Ahrendt S.R."/>
            <person name="Lipzen A."/>
            <person name="Sullivan W."/>
            <person name="Andreopoulos W.B."/>
            <person name="Clum A."/>
            <person name="Lindquist E."/>
            <person name="Daum C."/>
            <person name="Ramamoorthy G.K."/>
            <person name="Gryganskyi A."/>
            <person name="Culley D."/>
            <person name="Magnuson J.K."/>
            <person name="James T.Y."/>
            <person name="O'Malley M.A."/>
            <person name="Stajich J.E."/>
            <person name="Spatafora J.W."/>
            <person name="Visel A."/>
            <person name="Grigoriev I.V."/>
        </authorList>
    </citation>
    <scope>NUCLEOTIDE SEQUENCE [LARGE SCALE GENOMIC DNA]</scope>
    <source>
        <strain evidence="2 3">JEL800</strain>
    </source>
</reference>
<name>A0A1Y2CLC3_9FUNG</name>
<keyword evidence="3" id="KW-1185">Reference proteome</keyword>
<keyword evidence="1" id="KW-0732">Signal</keyword>
<evidence type="ECO:0008006" key="4">
    <source>
        <dbReference type="Google" id="ProtNLM"/>
    </source>
</evidence>
<feature type="chain" id="PRO_5010983822" description="IGFBP N-terminal domain-containing protein" evidence="1">
    <location>
        <begin position="22"/>
        <end position="216"/>
    </location>
</feature>
<protein>
    <recommendedName>
        <fullName evidence="4">IGFBP N-terminal domain-containing protein</fullName>
    </recommendedName>
</protein>
<sequence length="216" mass="22695">MHHSLILTIITLWLALASAMAVLTPSQLTEVVAATAEPTASIEGVTSNIATPTSEANLSKLPRSLNQTCGLSAIELPKSNTNCELGYLCSPSSYDSSVTVCAERLNGYKKPCGPTSAPVGTHGFGCKRGFACEDGVCVRPKANWGEPCKGNIQPYIECADDLLKCSFDIPSSNGLGICRIWSKLGGVCGDDISMPVCDDALECHNGVCELEGPSPR</sequence>
<dbReference type="EMBL" id="MCGO01000013">
    <property type="protein sequence ID" value="ORY47822.1"/>
    <property type="molecule type" value="Genomic_DNA"/>
</dbReference>
<dbReference type="AlphaFoldDB" id="A0A1Y2CLC3"/>
<dbReference type="Proteomes" id="UP000193642">
    <property type="component" value="Unassembled WGS sequence"/>
</dbReference>
<accession>A0A1Y2CLC3</accession>
<gene>
    <name evidence="2" type="ORF">BCR33DRAFT_714879</name>
</gene>